<protein>
    <submittedName>
        <fullName evidence="4">Uncharacterized protein</fullName>
    </submittedName>
</protein>
<dbReference type="OrthoDB" id="10540770at2759"/>
<feature type="signal peptide" evidence="3">
    <location>
        <begin position="1"/>
        <end position="27"/>
    </location>
</feature>
<evidence type="ECO:0000256" key="3">
    <source>
        <dbReference type="SAM" id="SignalP"/>
    </source>
</evidence>
<feature type="region of interest" description="Disordered" evidence="2">
    <location>
        <begin position="31"/>
        <end position="58"/>
    </location>
</feature>
<accession>A0A2J7QK18</accession>
<dbReference type="Proteomes" id="UP000235965">
    <property type="component" value="Unassembled WGS sequence"/>
</dbReference>
<proteinExistence type="predicted"/>
<dbReference type="AlphaFoldDB" id="A0A2J7QK18"/>
<dbReference type="InParanoid" id="A0A2J7QK18"/>
<evidence type="ECO:0000313" key="5">
    <source>
        <dbReference type="Proteomes" id="UP000235965"/>
    </source>
</evidence>
<reference evidence="4 5" key="1">
    <citation type="submission" date="2017-12" db="EMBL/GenBank/DDBJ databases">
        <title>Hemimetabolous genomes reveal molecular basis of termite eusociality.</title>
        <authorList>
            <person name="Harrison M.C."/>
            <person name="Jongepier E."/>
            <person name="Robertson H.M."/>
            <person name="Arning N."/>
            <person name="Bitard-Feildel T."/>
            <person name="Chao H."/>
            <person name="Childers C.P."/>
            <person name="Dinh H."/>
            <person name="Doddapaneni H."/>
            <person name="Dugan S."/>
            <person name="Gowin J."/>
            <person name="Greiner C."/>
            <person name="Han Y."/>
            <person name="Hu H."/>
            <person name="Hughes D.S.T."/>
            <person name="Huylmans A.-K."/>
            <person name="Kemena C."/>
            <person name="Kremer L.P.M."/>
            <person name="Lee S.L."/>
            <person name="Lopez-Ezquerra A."/>
            <person name="Mallet L."/>
            <person name="Monroy-Kuhn J.M."/>
            <person name="Moser A."/>
            <person name="Murali S.C."/>
            <person name="Muzny D.M."/>
            <person name="Otani S."/>
            <person name="Piulachs M.-D."/>
            <person name="Poelchau M."/>
            <person name="Qu J."/>
            <person name="Schaub F."/>
            <person name="Wada-Katsumata A."/>
            <person name="Worley K.C."/>
            <person name="Xie Q."/>
            <person name="Ylla G."/>
            <person name="Poulsen M."/>
            <person name="Gibbs R.A."/>
            <person name="Schal C."/>
            <person name="Richards S."/>
            <person name="Belles X."/>
            <person name="Korb J."/>
            <person name="Bornberg-Bauer E."/>
        </authorList>
    </citation>
    <scope>NUCLEOTIDE SEQUENCE [LARGE SCALE GENOMIC DNA]</scope>
    <source>
        <tissue evidence="4">Whole body</tissue>
    </source>
</reference>
<feature type="coiled-coil region" evidence="1">
    <location>
        <begin position="61"/>
        <end position="214"/>
    </location>
</feature>
<feature type="compositionally biased region" description="Acidic residues" evidence="2">
    <location>
        <begin position="46"/>
        <end position="57"/>
    </location>
</feature>
<sequence length="443" mass="49018">MGETVVGMATKTAFAVLLLCFVQGLSADTLLKRDSTPTDSGSTQNEPEETNQQDLPEESNLKILQAENSEILAKLQENKQEFYNKINELAANLTELEEQDSERLETLQENKQDWSDKIKEIAVNLTTLKQRNSELLNKLHEDKQRFEDKIKEIISQQGNVDKINITIPLEGDSESLVKLKQFKQRLDNKIDELKSEAQQKIQELKDKILNQEQEGVRKRDASNPLAGGSVISILLNIPTSLTSKFQQKFSEFEEDANEVFQYFVASLGGSLDTLENLQNIVNGSVLANVTNIREAVSAASSCFEAQKDTVESLVKQTVSQIKNSFGADREKIEATVNHVKAIGEKVQDLVVQTARNSTQCLISLDCITRLGAHIVPIIYEISEEIASEAANLQSFKEDVLPVVSNTASSIVQSALSQAADIALDTVKCLKEKISADDSTSTAQ</sequence>
<evidence type="ECO:0000313" key="4">
    <source>
        <dbReference type="EMBL" id="PNF28928.1"/>
    </source>
</evidence>
<gene>
    <name evidence="4" type="ORF">B7P43_G18185</name>
</gene>
<evidence type="ECO:0000256" key="2">
    <source>
        <dbReference type="SAM" id="MobiDB-lite"/>
    </source>
</evidence>
<organism evidence="4 5">
    <name type="scientific">Cryptotermes secundus</name>
    <dbReference type="NCBI Taxonomy" id="105785"/>
    <lineage>
        <taxon>Eukaryota</taxon>
        <taxon>Metazoa</taxon>
        <taxon>Ecdysozoa</taxon>
        <taxon>Arthropoda</taxon>
        <taxon>Hexapoda</taxon>
        <taxon>Insecta</taxon>
        <taxon>Pterygota</taxon>
        <taxon>Neoptera</taxon>
        <taxon>Polyneoptera</taxon>
        <taxon>Dictyoptera</taxon>
        <taxon>Blattodea</taxon>
        <taxon>Blattoidea</taxon>
        <taxon>Termitoidae</taxon>
        <taxon>Kalotermitidae</taxon>
        <taxon>Cryptotermitinae</taxon>
        <taxon>Cryptotermes</taxon>
    </lineage>
</organism>
<comment type="caution">
    <text evidence="4">The sequence shown here is derived from an EMBL/GenBank/DDBJ whole genome shotgun (WGS) entry which is preliminary data.</text>
</comment>
<feature type="chain" id="PRO_5014372670" evidence="3">
    <location>
        <begin position="28"/>
        <end position="443"/>
    </location>
</feature>
<name>A0A2J7QK18_9NEOP</name>
<keyword evidence="5" id="KW-1185">Reference proteome</keyword>
<keyword evidence="1" id="KW-0175">Coiled coil</keyword>
<evidence type="ECO:0000256" key="1">
    <source>
        <dbReference type="SAM" id="Coils"/>
    </source>
</evidence>
<dbReference type="EMBL" id="NEVH01013342">
    <property type="protein sequence ID" value="PNF28928.1"/>
    <property type="molecule type" value="Genomic_DNA"/>
</dbReference>
<keyword evidence="3" id="KW-0732">Signal</keyword>